<proteinExistence type="predicted"/>
<organism evidence="1 2">
    <name type="scientific">Roseovarius albus</name>
    <dbReference type="NCBI Taxonomy" id="1247867"/>
    <lineage>
        <taxon>Bacteria</taxon>
        <taxon>Pseudomonadati</taxon>
        <taxon>Pseudomonadota</taxon>
        <taxon>Alphaproteobacteria</taxon>
        <taxon>Rhodobacterales</taxon>
        <taxon>Roseobacteraceae</taxon>
        <taxon>Roseovarius</taxon>
    </lineage>
</organism>
<protein>
    <submittedName>
        <fullName evidence="1">Uncharacterized protein</fullName>
    </submittedName>
</protein>
<gene>
    <name evidence="1" type="ORF">ROA7450_03807</name>
</gene>
<evidence type="ECO:0000313" key="1">
    <source>
        <dbReference type="EMBL" id="SLN69982.1"/>
    </source>
</evidence>
<dbReference type="Proteomes" id="UP000193061">
    <property type="component" value="Unassembled WGS sequence"/>
</dbReference>
<dbReference type="RefSeq" id="WP_234999594.1">
    <property type="nucleotide sequence ID" value="NZ_FWFX01000016.1"/>
</dbReference>
<evidence type="ECO:0000313" key="2">
    <source>
        <dbReference type="Proteomes" id="UP000193061"/>
    </source>
</evidence>
<dbReference type="AlphaFoldDB" id="A0A1X7A3Z2"/>
<name>A0A1X7A3Z2_9RHOB</name>
<keyword evidence="2" id="KW-1185">Reference proteome</keyword>
<sequence length="56" mass="6230">MTYVESDGTVFQKTEFGEAMMSGGFCREVYQFAMGGDVKHWHSQTSVTIIGDNCSK</sequence>
<accession>A0A1X7A3Z2</accession>
<dbReference type="EMBL" id="FWFX01000016">
    <property type="protein sequence ID" value="SLN69982.1"/>
    <property type="molecule type" value="Genomic_DNA"/>
</dbReference>
<reference evidence="1 2" key="1">
    <citation type="submission" date="2017-03" db="EMBL/GenBank/DDBJ databases">
        <authorList>
            <person name="Afonso C.L."/>
            <person name="Miller P.J."/>
            <person name="Scott M.A."/>
            <person name="Spackman E."/>
            <person name="Goraichik I."/>
            <person name="Dimitrov K.M."/>
            <person name="Suarez D.L."/>
            <person name="Swayne D.E."/>
        </authorList>
    </citation>
    <scope>NUCLEOTIDE SEQUENCE [LARGE SCALE GENOMIC DNA]</scope>
    <source>
        <strain evidence="1 2">CECT 7450</strain>
    </source>
</reference>